<feature type="domain" description="Glycosyl transferase family 1" evidence="1">
    <location>
        <begin position="225"/>
        <end position="386"/>
    </location>
</feature>
<reference evidence="2 3" key="1">
    <citation type="submission" date="2014-01" db="EMBL/GenBank/DDBJ databases">
        <title>Sulfitobacter sp. H3 (MCCC 1A00686) Genome Sequencing.</title>
        <authorList>
            <person name="Lai Q."/>
            <person name="Hong Z."/>
        </authorList>
    </citation>
    <scope>NUCLEOTIDE SEQUENCE [LARGE SCALE GENOMIC DNA]</scope>
    <source>
        <strain evidence="2 3">H3</strain>
    </source>
</reference>
<evidence type="ECO:0000313" key="2">
    <source>
        <dbReference type="EMBL" id="KEJ95898.1"/>
    </source>
</evidence>
<organism evidence="2 3">
    <name type="scientific">Pseudosulfitobacter pseudonitzschiae</name>
    <dbReference type="NCBI Taxonomy" id="1402135"/>
    <lineage>
        <taxon>Bacteria</taxon>
        <taxon>Pseudomonadati</taxon>
        <taxon>Pseudomonadota</taxon>
        <taxon>Alphaproteobacteria</taxon>
        <taxon>Rhodobacterales</taxon>
        <taxon>Roseobacteraceae</taxon>
        <taxon>Pseudosulfitobacter</taxon>
    </lineage>
</organism>
<dbReference type="RefSeq" id="WP_037924759.1">
    <property type="nucleotide sequence ID" value="NZ_CP054599.1"/>
</dbReference>
<dbReference type="InterPro" id="IPR001296">
    <property type="entry name" value="Glyco_trans_1"/>
</dbReference>
<dbReference type="GO" id="GO:0016757">
    <property type="term" value="F:glycosyltransferase activity"/>
    <property type="evidence" value="ECO:0007669"/>
    <property type="project" value="InterPro"/>
</dbReference>
<dbReference type="AlphaFoldDB" id="A0A073IZV9"/>
<dbReference type="OrthoDB" id="9790710at2"/>
<comment type="caution">
    <text evidence="2">The sequence shown here is derived from an EMBL/GenBank/DDBJ whole genome shotgun (WGS) entry which is preliminary data.</text>
</comment>
<gene>
    <name evidence="2" type="ORF">SUH3_16665</name>
</gene>
<dbReference type="SUPFAM" id="SSF53756">
    <property type="entry name" value="UDP-Glycosyltransferase/glycogen phosphorylase"/>
    <property type="match status" value="1"/>
</dbReference>
<dbReference type="Gene3D" id="3.40.50.2000">
    <property type="entry name" value="Glycogen Phosphorylase B"/>
    <property type="match status" value="2"/>
</dbReference>
<dbReference type="Proteomes" id="UP000027746">
    <property type="component" value="Unassembled WGS sequence"/>
</dbReference>
<dbReference type="Pfam" id="PF00534">
    <property type="entry name" value="Glycos_transf_1"/>
    <property type="match status" value="1"/>
</dbReference>
<proteinExistence type="predicted"/>
<keyword evidence="2" id="KW-0808">Transferase</keyword>
<protein>
    <submittedName>
        <fullName evidence="2">Glycosyl transferase</fullName>
    </submittedName>
</protein>
<dbReference type="GeneID" id="68871292"/>
<keyword evidence="3" id="KW-1185">Reference proteome</keyword>
<accession>A0A073IZV9</accession>
<dbReference type="CDD" id="cd03801">
    <property type="entry name" value="GT4_PimA-like"/>
    <property type="match status" value="1"/>
</dbReference>
<dbReference type="PANTHER" id="PTHR12526">
    <property type="entry name" value="GLYCOSYLTRANSFERASE"/>
    <property type="match status" value="1"/>
</dbReference>
<name>A0A073IZV9_9RHOB</name>
<sequence length="414" mass="45391">MTQTPARLAVVVKGWPRLSETFIAQELVALEAAGLRLDIWSLRHPTDAKTHPLHDRFSGPVRYLPEYLRDEPARVARAVLHARRLPGWGAAWAAFRADYKRDRTRNRIRRFGQACVMAHELPRDTGALYAHFLHTPASVTRYAAILRGLPWSFSAHAKDIWTSPEWDLRDKLSPATHGAAFGATCTAFGADHLNSLSAGTPVDLVYHGLDLNRFPPAPDRPPRAPDAPLRMMSVGRLVEKKGFDRLIAALALLPDGMQWHWTHIGGGDLKDVMRAQAEAAGVADRITWRGACDQPEVIAAMREADLFVLPSRVAEDGDRDGLPNVLMEAASQKLPILSTPVSAIPEFITDGTHGILSDDAPQALTDAMQRVANDPALGPQMAEAAHARLHAEFTMQPGIDHLARRLTALLSGDA</sequence>
<evidence type="ECO:0000259" key="1">
    <source>
        <dbReference type="Pfam" id="PF00534"/>
    </source>
</evidence>
<dbReference type="EMBL" id="JAMD01000004">
    <property type="protein sequence ID" value="KEJ95898.1"/>
    <property type="molecule type" value="Genomic_DNA"/>
</dbReference>
<evidence type="ECO:0000313" key="3">
    <source>
        <dbReference type="Proteomes" id="UP000027746"/>
    </source>
</evidence>